<evidence type="ECO:0000256" key="7">
    <source>
        <dbReference type="ARBA" id="ARBA00023136"/>
    </source>
</evidence>
<dbReference type="GO" id="GO:0007165">
    <property type="term" value="P:signal transduction"/>
    <property type="evidence" value="ECO:0007669"/>
    <property type="project" value="InterPro"/>
</dbReference>
<dbReference type="AlphaFoldDB" id="L8HEF7"/>
<gene>
    <name evidence="8" type="ORF">ACA1_072140</name>
</gene>
<dbReference type="SMART" id="SM00175">
    <property type="entry name" value="RAB"/>
    <property type="match status" value="1"/>
</dbReference>
<dbReference type="GO" id="GO:1900024">
    <property type="term" value="P:regulation of substrate adhesion-dependent cell spreading"/>
    <property type="evidence" value="ECO:0007669"/>
    <property type="project" value="UniProtKB-ARBA"/>
</dbReference>
<evidence type="ECO:0000256" key="4">
    <source>
        <dbReference type="ARBA" id="ARBA00022741"/>
    </source>
</evidence>
<evidence type="ECO:0000256" key="3">
    <source>
        <dbReference type="ARBA" id="ARBA00022475"/>
    </source>
</evidence>
<evidence type="ECO:0000256" key="1">
    <source>
        <dbReference type="ARBA" id="ARBA00004236"/>
    </source>
</evidence>
<proteinExistence type="inferred from homology"/>
<dbReference type="SMART" id="SM00174">
    <property type="entry name" value="RHO"/>
    <property type="match status" value="1"/>
</dbReference>
<dbReference type="Gene3D" id="3.40.50.300">
    <property type="entry name" value="P-loop containing nucleotide triphosphate hydrolases"/>
    <property type="match status" value="1"/>
</dbReference>
<dbReference type="PROSITE" id="PS51421">
    <property type="entry name" value="RAS"/>
    <property type="match status" value="1"/>
</dbReference>
<comment type="similarity">
    <text evidence="2">Belongs to the small GTPase superfamily. Ras family.</text>
</comment>
<dbReference type="InterPro" id="IPR027417">
    <property type="entry name" value="P-loop_NTPase"/>
</dbReference>
<dbReference type="EMBL" id="KB007857">
    <property type="protein sequence ID" value="ELR23592.1"/>
    <property type="molecule type" value="Genomic_DNA"/>
</dbReference>
<dbReference type="InterPro" id="IPR020849">
    <property type="entry name" value="Small_GTPase_Ras-type"/>
</dbReference>
<evidence type="ECO:0000256" key="2">
    <source>
        <dbReference type="ARBA" id="ARBA00008344"/>
    </source>
</evidence>
<dbReference type="PRINTS" id="PR00449">
    <property type="entry name" value="RASTRNSFRMNG"/>
</dbReference>
<sequence length="195" mass="22045">MARRSEQSDAVFRLVVLGTGGVGKSALSQQLLYNLFSEDYEPTIEELYRKQVAIDNHACMLEILDTAGMEELSAMKDQYMRSGEGFVCVYDITSRQTWEELRTLCDKVLQVQQEDEVPMVIVGNKCDLGEARREVTVAEGKELATNFHAQFYEASAKLGTNVEASFFDLVRDIRQRRSSSRPAVGKSTRRICPLF</sequence>
<keyword evidence="9" id="KW-1185">Reference proteome</keyword>
<dbReference type="RefSeq" id="XP_004353120.1">
    <property type="nucleotide sequence ID" value="XM_004353068.1"/>
</dbReference>
<dbReference type="OMA" id="FLEDYEP"/>
<dbReference type="FunFam" id="3.40.50.300:FF:001763">
    <property type="entry name" value="Ras family gtpase"/>
    <property type="match status" value="1"/>
</dbReference>
<dbReference type="GO" id="GO:0005525">
    <property type="term" value="F:GTP binding"/>
    <property type="evidence" value="ECO:0007669"/>
    <property type="project" value="UniProtKB-KW"/>
</dbReference>
<dbReference type="PROSITE" id="PS51419">
    <property type="entry name" value="RAB"/>
    <property type="match status" value="1"/>
</dbReference>
<evidence type="ECO:0000313" key="9">
    <source>
        <dbReference type="Proteomes" id="UP000011083"/>
    </source>
</evidence>
<dbReference type="InterPro" id="IPR001806">
    <property type="entry name" value="Small_GTPase"/>
</dbReference>
<dbReference type="SUPFAM" id="SSF52540">
    <property type="entry name" value="P-loop containing nucleoside triphosphate hydrolases"/>
    <property type="match status" value="1"/>
</dbReference>
<keyword evidence="7" id="KW-0472">Membrane</keyword>
<keyword evidence="5" id="KW-0378">Hydrolase</keyword>
<organism evidence="8 9">
    <name type="scientific">Acanthamoeba castellanii (strain ATCC 30010 / Neff)</name>
    <dbReference type="NCBI Taxonomy" id="1257118"/>
    <lineage>
        <taxon>Eukaryota</taxon>
        <taxon>Amoebozoa</taxon>
        <taxon>Discosea</taxon>
        <taxon>Longamoebia</taxon>
        <taxon>Centramoebida</taxon>
        <taxon>Acanthamoebidae</taxon>
        <taxon>Acanthamoeba</taxon>
    </lineage>
</organism>
<dbReference type="VEuPathDB" id="AmoebaDB:ACA1_072140"/>
<dbReference type="CDD" id="cd00876">
    <property type="entry name" value="Ras"/>
    <property type="match status" value="1"/>
</dbReference>
<dbReference type="SMART" id="SM00173">
    <property type="entry name" value="RAS"/>
    <property type="match status" value="1"/>
</dbReference>
<keyword evidence="3" id="KW-1003">Cell membrane</keyword>
<dbReference type="NCBIfam" id="TIGR00231">
    <property type="entry name" value="small_GTP"/>
    <property type="match status" value="1"/>
</dbReference>
<dbReference type="InterPro" id="IPR005225">
    <property type="entry name" value="Small_GTP-bd"/>
</dbReference>
<comment type="subcellular location">
    <subcellularLocation>
        <location evidence="1">Cell membrane</location>
    </subcellularLocation>
</comment>
<dbReference type="GO" id="GO:0005886">
    <property type="term" value="C:plasma membrane"/>
    <property type="evidence" value="ECO:0007669"/>
    <property type="project" value="UniProtKB-SubCell"/>
</dbReference>
<reference evidence="8 9" key="1">
    <citation type="journal article" date="2013" name="Genome Biol.">
        <title>Genome of Acanthamoeba castellanii highlights extensive lateral gene transfer and early evolution of tyrosine kinase signaling.</title>
        <authorList>
            <person name="Clarke M."/>
            <person name="Lohan A.J."/>
            <person name="Liu B."/>
            <person name="Lagkouvardos I."/>
            <person name="Roy S."/>
            <person name="Zafar N."/>
            <person name="Bertelli C."/>
            <person name="Schilde C."/>
            <person name="Kianianmomeni A."/>
            <person name="Burglin T.R."/>
            <person name="Frech C."/>
            <person name="Turcotte B."/>
            <person name="Kopec K.O."/>
            <person name="Synnott J.M."/>
            <person name="Choo C."/>
            <person name="Paponov I."/>
            <person name="Finkler A."/>
            <person name="Soon Heng Tan C."/>
            <person name="Hutchins A.P."/>
            <person name="Weinmeier T."/>
            <person name="Rattei T."/>
            <person name="Chu J.S."/>
            <person name="Gimenez G."/>
            <person name="Irimia M."/>
            <person name="Rigden D.J."/>
            <person name="Fitzpatrick D.A."/>
            <person name="Lorenzo-Morales J."/>
            <person name="Bateman A."/>
            <person name="Chiu C.H."/>
            <person name="Tang P."/>
            <person name="Hegemann P."/>
            <person name="Fromm H."/>
            <person name="Raoult D."/>
            <person name="Greub G."/>
            <person name="Miranda-Saavedra D."/>
            <person name="Chen N."/>
            <person name="Nash P."/>
            <person name="Ginger M.L."/>
            <person name="Horn M."/>
            <person name="Schaap P."/>
            <person name="Caler L."/>
            <person name="Loftus B."/>
        </authorList>
    </citation>
    <scope>NUCLEOTIDE SEQUENCE [LARGE SCALE GENOMIC DNA]</scope>
    <source>
        <strain evidence="8 9">Neff</strain>
    </source>
</reference>
<dbReference type="GO" id="GO:0061118">
    <property type="term" value="P:regulation of positive chemotaxis to cAMP"/>
    <property type="evidence" value="ECO:0007669"/>
    <property type="project" value="UniProtKB-ARBA"/>
</dbReference>
<dbReference type="Pfam" id="PF00071">
    <property type="entry name" value="Ras"/>
    <property type="match status" value="1"/>
</dbReference>
<accession>L8HEF7</accession>
<protein>
    <submittedName>
        <fullName evidence="8">Ras family protein rasG, putative</fullName>
    </submittedName>
</protein>
<name>L8HEF7_ACACF</name>
<dbReference type="PANTHER" id="PTHR24070">
    <property type="entry name" value="RAS, DI-RAS, AND RHEB FAMILY MEMBERS OF SMALL GTPASE SUPERFAMILY"/>
    <property type="match status" value="1"/>
</dbReference>
<evidence type="ECO:0000256" key="6">
    <source>
        <dbReference type="ARBA" id="ARBA00023134"/>
    </source>
</evidence>
<evidence type="ECO:0000256" key="5">
    <source>
        <dbReference type="ARBA" id="ARBA00022801"/>
    </source>
</evidence>
<keyword evidence="4" id="KW-0547">Nucleotide-binding</keyword>
<dbReference type="STRING" id="1257118.L8HEF7"/>
<dbReference type="GO" id="GO:0003924">
    <property type="term" value="F:GTPase activity"/>
    <property type="evidence" value="ECO:0007669"/>
    <property type="project" value="InterPro"/>
</dbReference>
<dbReference type="KEGG" id="acan:ACA1_072140"/>
<dbReference type="OrthoDB" id="63533at2759"/>
<dbReference type="GeneID" id="14924573"/>
<keyword evidence="6" id="KW-0342">GTP-binding</keyword>
<evidence type="ECO:0000313" key="8">
    <source>
        <dbReference type="EMBL" id="ELR23592.1"/>
    </source>
</evidence>
<dbReference type="Proteomes" id="UP000011083">
    <property type="component" value="Unassembled WGS sequence"/>
</dbReference>